<organism evidence="2 3">
    <name type="scientific">Colletotrichum chrysophilum</name>
    <dbReference type="NCBI Taxonomy" id="1836956"/>
    <lineage>
        <taxon>Eukaryota</taxon>
        <taxon>Fungi</taxon>
        <taxon>Dikarya</taxon>
        <taxon>Ascomycota</taxon>
        <taxon>Pezizomycotina</taxon>
        <taxon>Sordariomycetes</taxon>
        <taxon>Hypocreomycetidae</taxon>
        <taxon>Glomerellales</taxon>
        <taxon>Glomerellaceae</taxon>
        <taxon>Colletotrichum</taxon>
        <taxon>Colletotrichum gloeosporioides species complex</taxon>
    </lineage>
</organism>
<evidence type="ECO:0000313" key="2">
    <source>
        <dbReference type="EMBL" id="KAK1841135.1"/>
    </source>
</evidence>
<reference evidence="2" key="1">
    <citation type="submission" date="2023-01" db="EMBL/GenBank/DDBJ databases">
        <title>Colletotrichum chrysophilum M932 genome sequence.</title>
        <authorList>
            <person name="Baroncelli R."/>
        </authorList>
    </citation>
    <scope>NUCLEOTIDE SEQUENCE</scope>
    <source>
        <strain evidence="2">M932</strain>
    </source>
</reference>
<proteinExistence type="predicted"/>
<name>A0AAD9A672_9PEZI</name>
<accession>A0AAD9A672</accession>
<comment type="caution">
    <text evidence="2">The sequence shown here is derived from an EMBL/GenBank/DDBJ whole genome shotgun (WGS) entry which is preliminary data.</text>
</comment>
<feature type="region of interest" description="Disordered" evidence="1">
    <location>
        <begin position="33"/>
        <end position="81"/>
    </location>
</feature>
<dbReference type="AlphaFoldDB" id="A0AAD9A672"/>
<evidence type="ECO:0000313" key="3">
    <source>
        <dbReference type="Proteomes" id="UP001243330"/>
    </source>
</evidence>
<evidence type="ECO:0000256" key="1">
    <source>
        <dbReference type="SAM" id="MobiDB-lite"/>
    </source>
</evidence>
<dbReference type="Proteomes" id="UP001243330">
    <property type="component" value="Unassembled WGS sequence"/>
</dbReference>
<sequence length="139" mass="15528">MSRREAQPPRTGDLQLRPLQFPLRPELPCCREQRKEGGLHPGTCLWTGSRQGPEPDPSGISRQLRSAETSRKLPAHNTNHPITQSCLLDLSRNISVGERSTPLSPSYINSSFRISRIVSLFRRHDSLTATPPALQISKP</sequence>
<gene>
    <name evidence="2" type="ORF">CCHR01_16232</name>
</gene>
<protein>
    <submittedName>
        <fullName evidence="2">Uncharacterized protein</fullName>
    </submittedName>
</protein>
<keyword evidence="3" id="KW-1185">Reference proteome</keyword>
<dbReference type="EMBL" id="JAQOWY010000503">
    <property type="protein sequence ID" value="KAK1841135.1"/>
    <property type="molecule type" value="Genomic_DNA"/>
</dbReference>